<dbReference type="GO" id="GO:0007035">
    <property type="term" value="P:vacuolar acidification"/>
    <property type="evidence" value="ECO:0007669"/>
    <property type="project" value="TreeGrafter"/>
</dbReference>
<accession>A0A183TDN9</accession>
<evidence type="ECO:0000313" key="2">
    <source>
        <dbReference type="WBParaSite" id="SSLN_0001514001-mRNA-1"/>
    </source>
</evidence>
<dbReference type="PANTHER" id="PTHR13950">
    <property type="entry name" value="RABCONNECTIN-RELATED"/>
    <property type="match status" value="1"/>
</dbReference>
<sequence>LRYLLIMQLYSYLCRTLPPAKRTQLLKSGITSRSFVWAFHSEADEVLLKILLTWAEFKRYGCGWWIRSDIVLQNCAQKIARSEFLRTKDPMISAIFYLAMRKNTVLASLFKSQGNRQLEQFFRSDFTPGQPACRQAKLNAFRLMSQHKFQQAAAIFLVGGWLDDAIRVCVDSMNDLQLAVVIGEPLEALKTLLQAPTGCPQSPDGRPSTAFESTISLASSSLEDLPGFEICPSVFKLYTHLRSHPLVTRKLRLLLASAESSASLENHLYQLSVLDRRLYFRTAYHYNAIGCPALALEVLTRLSVGENQADLWGAKLRLHYTPPPPPPRTMDLTLPRPLTPPFDWAQSLYSSSQFHRGNLGADKLFFATPLHL</sequence>
<proteinExistence type="predicted"/>
<dbReference type="PANTHER" id="PTHR13950:SF9">
    <property type="entry name" value="RABCONNECTIN-3A"/>
    <property type="match status" value="1"/>
</dbReference>
<evidence type="ECO:0000259" key="1">
    <source>
        <dbReference type="Pfam" id="PF12234"/>
    </source>
</evidence>
<dbReference type="GO" id="GO:0043291">
    <property type="term" value="C:RAVE complex"/>
    <property type="evidence" value="ECO:0007669"/>
    <property type="project" value="TreeGrafter"/>
</dbReference>
<protein>
    <submittedName>
        <fullName evidence="2">Rav1p_C domain-containing protein</fullName>
    </submittedName>
</protein>
<dbReference type="InterPro" id="IPR052208">
    <property type="entry name" value="DmX-like/RAVE_component"/>
</dbReference>
<name>A0A183TDN9_SCHSO</name>
<reference evidence="2" key="1">
    <citation type="submission" date="2016-06" db="UniProtKB">
        <authorList>
            <consortium name="WormBaseParasite"/>
        </authorList>
    </citation>
    <scope>IDENTIFICATION</scope>
</reference>
<dbReference type="WBParaSite" id="SSLN_0001514001-mRNA-1">
    <property type="protein sequence ID" value="SSLN_0001514001-mRNA-1"/>
    <property type="gene ID" value="SSLN_0001514001"/>
</dbReference>
<dbReference type="Pfam" id="PF12234">
    <property type="entry name" value="Rav1p_C"/>
    <property type="match status" value="1"/>
</dbReference>
<dbReference type="InterPro" id="IPR022033">
    <property type="entry name" value="Rav1p_C"/>
</dbReference>
<dbReference type="AlphaFoldDB" id="A0A183TDN9"/>
<feature type="domain" description="RAVE complex protein Rav1 C-terminal" evidence="1">
    <location>
        <begin position="2"/>
        <end position="182"/>
    </location>
</feature>
<organism evidence="2">
    <name type="scientific">Schistocephalus solidus</name>
    <name type="common">Tapeworm</name>
    <dbReference type="NCBI Taxonomy" id="70667"/>
    <lineage>
        <taxon>Eukaryota</taxon>
        <taxon>Metazoa</taxon>
        <taxon>Spiralia</taxon>
        <taxon>Lophotrochozoa</taxon>
        <taxon>Platyhelminthes</taxon>
        <taxon>Cestoda</taxon>
        <taxon>Eucestoda</taxon>
        <taxon>Diphyllobothriidea</taxon>
        <taxon>Diphyllobothriidae</taxon>
        <taxon>Schistocephalus</taxon>
    </lineage>
</organism>